<feature type="region of interest" description="Disordered" evidence="1">
    <location>
        <begin position="79"/>
        <end position="148"/>
    </location>
</feature>
<name>E4XWD6_OIKDI</name>
<feature type="compositionally biased region" description="Basic and acidic residues" evidence="1">
    <location>
        <begin position="79"/>
        <end position="89"/>
    </location>
</feature>
<evidence type="ECO:0000313" key="2">
    <source>
        <dbReference type="EMBL" id="CBY13991.1"/>
    </source>
</evidence>
<keyword evidence="3" id="KW-1185">Reference proteome</keyword>
<dbReference type="EMBL" id="FN653241">
    <property type="protein sequence ID" value="CBY13991.1"/>
    <property type="molecule type" value="Genomic_DNA"/>
</dbReference>
<organism evidence="2">
    <name type="scientific">Oikopleura dioica</name>
    <name type="common">Tunicate</name>
    <dbReference type="NCBI Taxonomy" id="34765"/>
    <lineage>
        <taxon>Eukaryota</taxon>
        <taxon>Metazoa</taxon>
        <taxon>Chordata</taxon>
        <taxon>Tunicata</taxon>
        <taxon>Appendicularia</taxon>
        <taxon>Copelata</taxon>
        <taxon>Oikopleuridae</taxon>
        <taxon>Oikopleura</taxon>
    </lineage>
</organism>
<feature type="compositionally biased region" description="Polar residues" evidence="1">
    <location>
        <begin position="117"/>
        <end position="133"/>
    </location>
</feature>
<gene>
    <name evidence="2" type="ORF">GSOID_T00006953001</name>
</gene>
<proteinExistence type="predicted"/>
<dbReference type="Proteomes" id="UP000001307">
    <property type="component" value="Unassembled WGS sequence"/>
</dbReference>
<protein>
    <submittedName>
        <fullName evidence="2">Uncharacterized protein</fullName>
    </submittedName>
</protein>
<accession>E4XWD6</accession>
<dbReference type="OrthoDB" id="10543495at2759"/>
<evidence type="ECO:0000256" key="1">
    <source>
        <dbReference type="SAM" id="MobiDB-lite"/>
    </source>
</evidence>
<evidence type="ECO:0000313" key="3">
    <source>
        <dbReference type="Proteomes" id="UP000001307"/>
    </source>
</evidence>
<reference evidence="2" key="1">
    <citation type="journal article" date="2010" name="Science">
        <title>Plasticity of animal genome architecture unmasked by rapid evolution of a pelagic tunicate.</title>
        <authorList>
            <person name="Denoeud F."/>
            <person name="Henriet S."/>
            <person name="Mungpakdee S."/>
            <person name="Aury J.M."/>
            <person name="Da Silva C."/>
            <person name="Brinkmann H."/>
            <person name="Mikhaleva J."/>
            <person name="Olsen L.C."/>
            <person name="Jubin C."/>
            <person name="Canestro C."/>
            <person name="Bouquet J.M."/>
            <person name="Danks G."/>
            <person name="Poulain J."/>
            <person name="Campsteijn C."/>
            <person name="Adamski M."/>
            <person name="Cross I."/>
            <person name="Yadetie F."/>
            <person name="Muffato M."/>
            <person name="Louis A."/>
            <person name="Butcher S."/>
            <person name="Tsagkogeorga G."/>
            <person name="Konrad A."/>
            <person name="Singh S."/>
            <person name="Jensen M.F."/>
            <person name="Cong E.H."/>
            <person name="Eikeseth-Otteraa H."/>
            <person name="Noel B."/>
            <person name="Anthouard V."/>
            <person name="Porcel B.M."/>
            <person name="Kachouri-Lafond R."/>
            <person name="Nishino A."/>
            <person name="Ugolini M."/>
            <person name="Chourrout P."/>
            <person name="Nishida H."/>
            <person name="Aasland R."/>
            <person name="Huzurbazar S."/>
            <person name="Westhof E."/>
            <person name="Delsuc F."/>
            <person name="Lehrach H."/>
            <person name="Reinhardt R."/>
            <person name="Weissenbach J."/>
            <person name="Roy S.W."/>
            <person name="Artiguenave F."/>
            <person name="Postlethwait J.H."/>
            <person name="Manak J.R."/>
            <person name="Thompson E.M."/>
            <person name="Jaillon O."/>
            <person name="Du Pasquier L."/>
            <person name="Boudinot P."/>
            <person name="Liberles D.A."/>
            <person name="Volff J.N."/>
            <person name="Philippe H."/>
            <person name="Lenhard B."/>
            <person name="Roest Crollius H."/>
            <person name="Wincker P."/>
            <person name="Chourrout D."/>
        </authorList>
    </citation>
    <scope>NUCLEOTIDE SEQUENCE [LARGE SCALE GENOMIC DNA]</scope>
</reference>
<dbReference type="AlphaFoldDB" id="E4XWD6"/>
<sequence>MDQFGDFFDRAQRISANGPNKHLSYHIFCDSSSFVIHNLKVIWISGCKLTSLFQFILGQFKCLFREKTSLEKKEKELRAKLKEQNDSNKKNKMLSIKNEKSESQTQNSPPKNVKLANHQQTAPKTKSKAGNTMKQRKLEAKANKENGQ</sequence>
<feature type="compositionally biased region" description="Basic and acidic residues" evidence="1">
    <location>
        <begin position="136"/>
        <end position="148"/>
    </location>
</feature>
<dbReference type="InParanoid" id="E4XWD6"/>